<dbReference type="VEuPathDB" id="FungiDB:MPH_11366"/>
<dbReference type="OrthoDB" id="4676at2759"/>
<name>K2REZ3_MACPH</name>
<gene>
    <name evidence="2" type="ORF">MPH_11366</name>
</gene>
<dbReference type="eggNOG" id="ENOG502S5UV">
    <property type="taxonomic scope" value="Eukaryota"/>
</dbReference>
<evidence type="ECO:0000313" key="3">
    <source>
        <dbReference type="Proteomes" id="UP000007129"/>
    </source>
</evidence>
<feature type="compositionally biased region" description="Polar residues" evidence="1">
    <location>
        <begin position="8"/>
        <end position="30"/>
    </location>
</feature>
<reference evidence="2 3" key="1">
    <citation type="journal article" date="2012" name="BMC Genomics">
        <title>Tools to kill: Genome of one of the most destructive plant pathogenic fungi Macrophomina phaseolina.</title>
        <authorList>
            <person name="Islam M.S."/>
            <person name="Haque M.S."/>
            <person name="Islam M.M."/>
            <person name="Emdad E.M."/>
            <person name="Halim A."/>
            <person name="Hossen Q.M.M."/>
            <person name="Hossain M.Z."/>
            <person name="Ahmed B."/>
            <person name="Rahim S."/>
            <person name="Rahman M.S."/>
            <person name="Alam M.M."/>
            <person name="Hou S."/>
            <person name="Wan X."/>
            <person name="Saito J.A."/>
            <person name="Alam M."/>
        </authorList>
    </citation>
    <scope>NUCLEOTIDE SEQUENCE [LARGE SCALE GENOMIC DNA]</scope>
    <source>
        <strain evidence="2 3">MS6</strain>
    </source>
</reference>
<evidence type="ECO:0000256" key="1">
    <source>
        <dbReference type="SAM" id="MobiDB-lite"/>
    </source>
</evidence>
<feature type="compositionally biased region" description="Basic and acidic residues" evidence="1">
    <location>
        <begin position="55"/>
        <end position="81"/>
    </location>
</feature>
<dbReference type="HOGENOM" id="CLU_050554_0_0_1"/>
<organism evidence="2 3">
    <name type="scientific">Macrophomina phaseolina (strain MS6)</name>
    <name type="common">Charcoal rot fungus</name>
    <dbReference type="NCBI Taxonomy" id="1126212"/>
    <lineage>
        <taxon>Eukaryota</taxon>
        <taxon>Fungi</taxon>
        <taxon>Dikarya</taxon>
        <taxon>Ascomycota</taxon>
        <taxon>Pezizomycotina</taxon>
        <taxon>Dothideomycetes</taxon>
        <taxon>Dothideomycetes incertae sedis</taxon>
        <taxon>Botryosphaeriales</taxon>
        <taxon>Botryosphaeriaceae</taxon>
        <taxon>Macrophomina</taxon>
    </lineage>
</organism>
<protein>
    <recommendedName>
        <fullName evidence="4">HhH-GPD domain-containing protein</fullName>
    </recommendedName>
</protein>
<proteinExistence type="predicted"/>
<dbReference type="AlphaFoldDB" id="K2REZ3"/>
<sequence>MEDGGNDLSKQQQVSKAPKTTQQKSKNANTSRKRKEPASSATPGQAANQGKKRKDSVAEHKQADKPQEENDHAEPQSKKDDEEQAGQKQQQEDSISKATATKLQTLMAAHGAPPLHEAPLDDPTSPTPSTILAHLLAALLSSTRISHDIAARTLGLLLRARYHDLPTLRATTWQQRTELLTEGGYMHYREKTATELGELAALVEEKYGGDASAMLPGKEVGEGEAAREELRGRLKAIKGFGDVGCDIFVAGVQGVWPRVAPFLDRRSRETAGQIELGKNVEALYEAFGRDPAKMAELEYCFDEGKAGKEGGGVQGVSSFETRDGIVELVRCHCVRS</sequence>
<feature type="compositionally biased region" description="Polar residues" evidence="1">
    <location>
        <begin position="39"/>
        <end position="48"/>
    </location>
</feature>
<dbReference type="Proteomes" id="UP000007129">
    <property type="component" value="Unassembled WGS sequence"/>
</dbReference>
<evidence type="ECO:0000313" key="2">
    <source>
        <dbReference type="EMBL" id="EKG11477.1"/>
    </source>
</evidence>
<evidence type="ECO:0008006" key="4">
    <source>
        <dbReference type="Google" id="ProtNLM"/>
    </source>
</evidence>
<feature type="region of interest" description="Disordered" evidence="1">
    <location>
        <begin position="1"/>
        <end position="95"/>
    </location>
</feature>
<dbReference type="InParanoid" id="K2REZ3"/>
<accession>K2REZ3</accession>
<dbReference type="EMBL" id="AHHD01000468">
    <property type="protein sequence ID" value="EKG11477.1"/>
    <property type="molecule type" value="Genomic_DNA"/>
</dbReference>
<comment type="caution">
    <text evidence="2">The sequence shown here is derived from an EMBL/GenBank/DDBJ whole genome shotgun (WGS) entry which is preliminary data.</text>
</comment>